<name>A0A8S5MX79_9CAUD</name>
<sequence length="205" mass="23460">MLKVFEYMNAADLPITEIDENATLVMYIDDVGLTETTIQIKVNDETVRIDPATISVSLERSTASDLWKAYYLPMYYQVSLLRSIMGLITRTTYIRSISTSGSMVITYRAQSNNFIIEYQGEEYILSADSNKVTLKSKYPIKLLESPTFKVDSPMDGYNCYAITKEVAEFIGQLSTGNSIIECLQSIMGHAEEREKFLEWYKRKKK</sequence>
<protein>
    <submittedName>
        <fullName evidence="1">Uncharacterized protein</fullName>
    </submittedName>
</protein>
<reference evidence="1" key="1">
    <citation type="journal article" date="2021" name="Proc. Natl. Acad. Sci. U.S.A.">
        <title>A Catalog of Tens of Thousands of Viruses from Human Metagenomes Reveals Hidden Associations with Chronic Diseases.</title>
        <authorList>
            <person name="Tisza M.J."/>
            <person name="Buck C.B."/>
        </authorList>
    </citation>
    <scope>NUCLEOTIDE SEQUENCE</scope>
    <source>
        <strain evidence="1">Ct3wi9</strain>
    </source>
</reference>
<organism evidence="1">
    <name type="scientific">Myoviridae sp. ct3wi9</name>
    <dbReference type="NCBI Taxonomy" id="2826610"/>
    <lineage>
        <taxon>Viruses</taxon>
        <taxon>Duplodnaviria</taxon>
        <taxon>Heunggongvirae</taxon>
        <taxon>Uroviricota</taxon>
        <taxon>Caudoviricetes</taxon>
    </lineage>
</organism>
<evidence type="ECO:0000313" key="1">
    <source>
        <dbReference type="EMBL" id="DAD86703.1"/>
    </source>
</evidence>
<accession>A0A8S5MX79</accession>
<dbReference type="EMBL" id="BK015006">
    <property type="protein sequence ID" value="DAD86703.1"/>
    <property type="molecule type" value="Genomic_DNA"/>
</dbReference>
<proteinExistence type="predicted"/>